<proteinExistence type="predicted"/>
<dbReference type="Pfam" id="PF14368">
    <property type="entry name" value="LTP_2"/>
    <property type="match status" value="1"/>
</dbReference>
<protein>
    <recommendedName>
        <fullName evidence="1">Bifunctional inhibitor/plant lipid transfer protein/seed storage helical domain-containing protein</fullName>
    </recommendedName>
</protein>
<evidence type="ECO:0000313" key="2">
    <source>
        <dbReference type="EMBL" id="OEL18520.1"/>
    </source>
</evidence>
<evidence type="ECO:0000259" key="1">
    <source>
        <dbReference type="Pfam" id="PF14368"/>
    </source>
</evidence>
<accession>A0A1E5V061</accession>
<dbReference type="AlphaFoldDB" id="A0A1E5V061"/>
<dbReference type="EMBL" id="LWDX02056410">
    <property type="protein sequence ID" value="OEL18520.1"/>
    <property type="molecule type" value="Genomic_DNA"/>
</dbReference>
<feature type="domain" description="Bifunctional inhibitor/plant lipid transfer protein/seed storage helical" evidence="1">
    <location>
        <begin position="5"/>
        <end position="78"/>
    </location>
</feature>
<name>A0A1E5V061_9POAL</name>
<organism evidence="2 3">
    <name type="scientific">Dichanthelium oligosanthes</name>
    <dbReference type="NCBI Taxonomy" id="888268"/>
    <lineage>
        <taxon>Eukaryota</taxon>
        <taxon>Viridiplantae</taxon>
        <taxon>Streptophyta</taxon>
        <taxon>Embryophyta</taxon>
        <taxon>Tracheophyta</taxon>
        <taxon>Spermatophyta</taxon>
        <taxon>Magnoliopsida</taxon>
        <taxon>Liliopsida</taxon>
        <taxon>Poales</taxon>
        <taxon>Poaceae</taxon>
        <taxon>PACMAD clade</taxon>
        <taxon>Panicoideae</taxon>
        <taxon>Panicodae</taxon>
        <taxon>Paniceae</taxon>
        <taxon>Dichantheliinae</taxon>
        <taxon>Dichanthelium</taxon>
    </lineage>
</organism>
<dbReference type="InterPro" id="IPR016140">
    <property type="entry name" value="Bifunc_inhib/LTP/seed_store"/>
</dbReference>
<sequence length="97" mass="11274">MFNHQVNGACTEAEKEAIFHNCESYLTVKHPGLNPSYTKTCCKSVKEVMEMDMQWILDLCTHKEKQKIFSKNLLALKRYLHIETAPYRSKGCRPPQL</sequence>
<comment type="caution">
    <text evidence="2">The sequence shown here is derived from an EMBL/GenBank/DDBJ whole genome shotgun (WGS) entry which is preliminary data.</text>
</comment>
<dbReference type="Proteomes" id="UP000095767">
    <property type="component" value="Unassembled WGS sequence"/>
</dbReference>
<evidence type="ECO:0000313" key="3">
    <source>
        <dbReference type="Proteomes" id="UP000095767"/>
    </source>
</evidence>
<keyword evidence="3" id="KW-1185">Reference proteome</keyword>
<reference evidence="2 3" key="1">
    <citation type="submission" date="2016-09" db="EMBL/GenBank/DDBJ databases">
        <title>The draft genome of Dichanthelium oligosanthes: A C3 panicoid grass species.</title>
        <authorList>
            <person name="Studer A.J."/>
            <person name="Schnable J.C."/>
            <person name="Brutnell T.P."/>
        </authorList>
    </citation>
    <scope>NUCLEOTIDE SEQUENCE [LARGE SCALE GENOMIC DNA]</scope>
    <source>
        <strain evidence="3">cv. Kellogg 1175</strain>
        <tissue evidence="2">Leaf</tissue>
    </source>
</reference>
<gene>
    <name evidence="2" type="ORF">BAE44_0020461</name>
</gene>